<proteinExistence type="predicted"/>
<dbReference type="GO" id="GO:0030414">
    <property type="term" value="F:peptidase inhibitor activity"/>
    <property type="evidence" value="ECO:0007669"/>
    <property type="project" value="InterPro"/>
</dbReference>
<feature type="domain" description="WAP" evidence="2">
    <location>
        <begin position="33"/>
        <end position="80"/>
    </location>
</feature>
<dbReference type="InterPro" id="IPR036645">
    <property type="entry name" value="Elafin-like_sf"/>
</dbReference>
<gene>
    <name evidence="4" type="primary">LOC106544219</name>
</gene>
<dbReference type="PROSITE" id="PS51390">
    <property type="entry name" value="WAP"/>
    <property type="match status" value="1"/>
</dbReference>
<dbReference type="OrthoDB" id="9425681at2759"/>
<evidence type="ECO:0000256" key="1">
    <source>
        <dbReference type="SAM" id="SignalP"/>
    </source>
</evidence>
<evidence type="ECO:0000259" key="2">
    <source>
        <dbReference type="PROSITE" id="PS51390"/>
    </source>
</evidence>
<dbReference type="GeneID" id="106544219"/>
<protein>
    <submittedName>
        <fullName evidence="4">Omwaprin-a-like</fullName>
    </submittedName>
</protein>
<organism evidence="3 4">
    <name type="scientific">Thamnophis sirtalis</name>
    <dbReference type="NCBI Taxonomy" id="35019"/>
    <lineage>
        <taxon>Eukaryota</taxon>
        <taxon>Metazoa</taxon>
        <taxon>Chordata</taxon>
        <taxon>Craniata</taxon>
        <taxon>Vertebrata</taxon>
        <taxon>Euteleostomi</taxon>
        <taxon>Lepidosauria</taxon>
        <taxon>Squamata</taxon>
        <taxon>Bifurcata</taxon>
        <taxon>Unidentata</taxon>
        <taxon>Episquamata</taxon>
        <taxon>Toxicofera</taxon>
        <taxon>Serpentes</taxon>
        <taxon>Colubroidea</taxon>
        <taxon>Colubridae</taxon>
        <taxon>Natricinae</taxon>
        <taxon>Thamnophis</taxon>
    </lineage>
</organism>
<feature type="signal peptide" evidence="1">
    <location>
        <begin position="1"/>
        <end position="24"/>
    </location>
</feature>
<dbReference type="SUPFAM" id="SSF57256">
    <property type="entry name" value="Elafin-like"/>
    <property type="match status" value="1"/>
</dbReference>
<dbReference type="Gene3D" id="4.10.75.10">
    <property type="entry name" value="Elafin-like"/>
    <property type="match status" value="1"/>
</dbReference>
<evidence type="ECO:0000313" key="4">
    <source>
        <dbReference type="RefSeq" id="XP_013915904.1"/>
    </source>
</evidence>
<keyword evidence="3" id="KW-1185">Reference proteome</keyword>
<dbReference type="AlphaFoldDB" id="A0A6I9XJF8"/>
<dbReference type="InterPro" id="IPR008197">
    <property type="entry name" value="WAP_dom"/>
</dbReference>
<evidence type="ECO:0000313" key="3">
    <source>
        <dbReference type="Proteomes" id="UP000504617"/>
    </source>
</evidence>
<dbReference type="Proteomes" id="UP000504617">
    <property type="component" value="Unplaced"/>
</dbReference>
<sequence>MKLLTTFLFVILLALWMGFPSTTGSDLPAGKQSPEKPGECLPDPCICNTPTVYKCWGDNDCEGRKKCCRYCCTMECRDPRLPG</sequence>
<accession>A0A6I9XJF8</accession>
<dbReference type="Pfam" id="PF00095">
    <property type="entry name" value="WAP"/>
    <property type="match status" value="1"/>
</dbReference>
<dbReference type="KEGG" id="tsr:106544219"/>
<feature type="chain" id="PRO_5026968098" evidence="1">
    <location>
        <begin position="25"/>
        <end position="83"/>
    </location>
</feature>
<dbReference type="GO" id="GO:0005576">
    <property type="term" value="C:extracellular region"/>
    <property type="evidence" value="ECO:0007669"/>
    <property type="project" value="InterPro"/>
</dbReference>
<name>A0A6I9XJF8_9SAUR</name>
<dbReference type="RefSeq" id="XP_013915904.1">
    <property type="nucleotide sequence ID" value="XM_014060429.1"/>
</dbReference>
<keyword evidence="1" id="KW-0732">Signal</keyword>
<reference evidence="4" key="1">
    <citation type="submission" date="2025-08" db="UniProtKB">
        <authorList>
            <consortium name="RefSeq"/>
        </authorList>
    </citation>
    <scope>IDENTIFICATION</scope>
    <source>
        <tissue evidence="4">Skeletal muscle</tissue>
    </source>
</reference>